<dbReference type="RefSeq" id="WP_263049227.1">
    <property type="nucleotide sequence ID" value="NZ_CP106739.1"/>
</dbReference>
<dbReference type="Proteomes" id="UP001064087">
    <property type="component" value="Plasmid unnamed3"/>
</dbReference>
<keyword evidence="1" id="KW-1133">Transmembrane helix</keyword>
<reference evidence="2" key="1">
    <citation type="submission" date="2022-10" db="EMBL/GenBank/DDBJ databases">
        <title>Roseovarius pelagicus sp. nov., isolated from Arctic seawater.</title>
        <authorList>
            <person name="Hong Y.W."/>
            <person name="Hwang C.Y."/>
        </authorList>
    </citation>
    <scope>NUCLEOTIDE SEQUENCE</scope>
    <source>
        <strain evidence="2">HL-MP18</strain>
        <plasmid evidence="2">unnamed3</plasmid>
    </source>
</reference>
<protein>
    <submittedName>
        <fullName evidence="2">Uncharacterized protein</fullName>
    </submittedName>
</protein>
<evidence type="ECO:0000256" key="1">
    <source>
        <dbReference type="SAM" id="Phobius"/>
    </source>
</evidence>
<keyword evidence="2" id="KW-0614">Plasmid</keyword>
<gene>
    <name evidence="2" type="ORF">N7U68_20650</name>
</gene>
<feature type="transmembrane region" description="Helical" evidence="1">
    <location>
        <begin position="42"/>
        <end position="62"/>
    </location>
</feature>
<keyword evidence="3" id="KW-1185">Reference proteome</keyword>
<feature type="transmembrane region" description="Helical" evidence="1">
    <location>
        <begin position="68"/>
        <end position="87"/>
    </location>
</feature>
<name>A0ABY6DGI2_9RHOB</name>
<organism evidence="2 3">
    <name type="scientific">Roseovarius pelagicus</name>
    <dbReference type="NCBI Taxonomy" id="2980108"/>
    <lineage>
        <taxon>Bacteria</taxon>
        <taxon>Pseudomonadati</taxon>
        <taxon>Pseudomonadota</taxon>
        <taxon>Alphaproteobacteria</taxon>
        <taxon>Rhodobacterales</taxon>
        <taxon>Roseobacteraceae</taxon>
        <taxon>Roseovarius</taxon>
    </lineage>
</organism>
<accession>A0ABY6DGI2</accession>
<keyword evidence="1" id="KW-0812">Transmembrane</keyword>
<proteinExistence type="predicted"/>
<evidence type="ECO:0000313" key="3">
    <source>
        <dbReference type="Proteomes" id="UP001064087"/>
    </source>
</evidence>
<feature type="transmembrane region" description="Helical" evidence="1">
    <location>
        <begin position="99"/>
        <end position="126"/>
    </location>
</feature>
<geneLocation type="plasmid" evidence="2 3">
    <name>unnamed3</name>
</geneLocation>
<sequence>MTFHLLEPLEMEGIEHETGWARKARSMSNAGSQTKRLVTTKLGPSAVVAGLFIIFALIHLWVTEEALVTIAALTLALIGGAYIGFGASTRSMATFCLELGGAVFYAVVALAGLLWIPLALTLGLAAHAVWDLLHHNSAFGAPVPDWYVPLCVSCDLLAAEFLFGLYLP</sequence>
<keyword evidence="1" id="KW-0472">Membrane</keyword>
<evidence type="ECO:0000313" key="2">
    <source>
        <dbReference type="EMBL" id="UXX85257.1"/>
    </source>
</evidence>
<feature type="transmembrane region" description="Helical" evidence="1">
    <location>
        <begin position="146"/>
        <end position="167"/>
    </location>
</feature>
<dbReference type="EMBL" id="CP106739">
    <property type="protein sequence ID" value="UXX85257.1"/>
    <property type="molecule type" value="Genomic_DNA"/>
</dbReference>